<evidence type="ECO:0000313" key="1">
    <source>
        <dbReference type="EMBL" id="BCS96946.1"/>
    </source>
</evidence>
<organism evidence="1 2">
    <name type="scientific">Desulfoluna limicola</name>
    <dbReference type="NCBI Taxonomy" id="2810562"/>
    <lineage>
        <taxon>Bacteria</taxon>
        <taxon>Pseudomonadati</taxon>
        <taxon>Thermodesulfobacteriota</taxon>
        <taxon>Desulfobacteria</taxon>
        <taxon>Desulfobacterales</taxon>
        <taxon>Desulfolunaceae</taxon>
        <taxon>Desulfoluna</taxon>
    </lineage>
</organism>
<dbReference type="EMBL" id="AP024488">
    <property type="protein sequence ID" value="BCS96946.1"/>
    <property type="molecule type" value="Genomic_DNA"/>
</dbReference>
<keyword evidence="2" id="KW-1185">Reference proteome</keyword>
<sequence length="70" mass="7773">MRQVSTRTPAVRRGKPLLTENYTTTPVSGITVWHPPEVQPENGRITISLSKRWLFRELLVSGVGSIVNSG</sequence>
<protein>
    <submittedName>
        <fullName evidence="1">Uncharacterized protein</fullName>
    </submittedName>
</protein>
<dbReference type="Proteomes" id="UP001320148">
    <property type="component" value="Chromosome"/>
</dbReference>
<evidence type="ECO:0000313" key="2">
    <source>
        <dbReference type="Proteomes" id="UP001320148"/>
    </source>
</evidence>
<reference evidence="1 2" key="1">
    <citation type="submission" date="2021-02" db="EMBL/GenBank/DDBJ databases">
        <title>Complete genome of Desulfoluna sp. strain ASN36.</title>
        <authorList>
            <person name="Takahashi A."/>
            <person name="Kojima H."/>
            <person name="Fukui M."/>
        </authorList>
    </citation>
    <scope>NUCLEOTIDE SEQUENCE [LARGE SCALE GENOMIC DNA]</scope>
    <source>
        <strain evidence="1 2">ASN36</strain>
    </source>
</reference>
<name>A0ABM7PH99_9BACT</name>
<accession>A0ABM7PH99</accession>
<proteinExistence type="predicted"/>
<gene>
    <name evidence="1" type="ORF">DSLASN_25780</name>
</gene>